<protein>
    <submittedName>
        <fullName evidence="4">VOC family protein</fullName>
    </submittedName>
</protein>
<dbReference type="EMBL" id="JAKLTQ010000004">
    <property type="protein sequence ID" value="MCG2621994.1"/>
    <property type="molecule type" value="Genomic_DNA"/>
</dbReference>
<dbReference type="InterPro" id="IPR018146">
    <property type="entry name" value="Glyoxalase_1_CS"/>
</dbReference>
<dbReference type="InterPro" id="IPR004360">
    <property type="entry name" value="Glyas_Fos-R_dOase_dom"/>
</dbReference>
<keyword evidence="2" id="KW-0472">Membrane</keyword>
<dbReference type="Proteomes" id="UP001165368">
    <property type="component" value="Unassembled WGS sequence"/>
</dbReference>
<proteinExistence type="predicted"/>
<dbReference type="InterPro" id="IPR037523">
    <property type="entry name" value="VOC_core"/>
</dbReference>
<dbReference type="PANTHER" id="PTHR43279:SF1">
    <property type="entry name" value="CATECHOL-2,3-DIOXYGENASE"/>
    <property type="match status" value="1"/>
</dbReference>
<dbReference type="RefSeq" id="WP_237819774.1">
    <property type="nucleotide sequence ID" value="NZ_JAKLTQ010000004.1"/>
</dbReference>
<keyword evidence="2" id="KW-0812">Transmembrane</keyword>
<feature type="domain" description="VOC" evidence="3">
    <location>
        <begin position="216"/>
        <end position="328"/>
    </location>
</feature>
<keyword evidence="5" id="KW-1185">Reference proteome</keyword>
<dbReference type="PROSITE" id="PS00934">
    <property type="entry name" value="GLYOXALASE_I_1"/>
    <property type="match status" value="1"/>
</dbReference>
<comment type="caution">
    <text evidence="4">The sequence shown here is derived from an EMBL/GenBank/DDBJ whole genome shotgun (WGS) entry which is preliminary data.</text>
</comment>
<evidence type="ECO:0000313" key="5">
    <source>
        <dbReference type="Proteomes" id="UP001165368"/>
    </source>
</evidence>
<dbReference type="Pfam" id="PF00903">
    <property type="entry name" value="Glyoxalase"/>
    <property type="match status" value="2"/>
</dbReference>
<dbReference type="InterPro" id="IPR029068">
    <property type="entry name" value="Glyas_Bleomycin-R_OHBP_Dase"/>
</dbReference>
<evidence type="ECO:0000256" key="1">
    <source>
        <dbReference type="ARBA" id="ARBA00022723"/>
    </source>
</evidence>
<dbReference type="PROSITE" id="PS51819">
    <property type="entry name" value="VOC"/>
    <property type="match status" value="2"/>
</dbReference>
<feature type="domain" description="VOC" evidence="3">
    <location>
        <begin position="60"/>
        <end position="177"/>
    </location>
</feature>
<dbReference type="CDD" id="cd16359">
    <property type="entry name" value="VOC_BsCatE_like_C"/>
    <property type="match status" value="1"/>
</dbReference>
<feature type="transmembrane region" description="Helical" evidence="2">
    <location>
        <begin position="25"/>
        <end position="46"/>
    </location>
</feature>
<dbReference type="SUPFAM" id="SSF54593">
    <property type="entry name" value="Glyoxalase/Bleomycin resistance protein/Dihydroxybiphenyl dioxygenase"/>
    <property type="match status" value="2"/>
</dbReference>
<sequence length="328" mass="34241">MEYPAVSAGFATVPSSVPAQSKSRFRAAIIIGALLVLAAGGTWWAVSANGTDDAPVASVLPAGTRMGPVHLDPMRAYYVDALGLGVLDETDSAVTLGAGGREVLSITEDVDGTPDAPTQAGLYHSAFLYEDEASLAAVLAKVARTAPQSFQGSADHAVSLAFYLGDPDGNGVELYVDRPADEWDWKDGKVVMGSAPLDPNAFIAEHLAGQDAGTPDIGHVHLRVGDLDQARAFYADTLGFAVTSETNGALFFAAGGYHHHVATNTWMSNGAGARTSDLGLGSFTVEFDDGGIAKLKERLDAQGVNHRNVDGVLVTEDPWGNTVRFTAP</sequence>
<reference evidence="4" key="1">
    <citation type="submission" date="2022-01" db="EMBL/GenBank/DDBJ databases">
        <authorList>
            <person name="Jo J.-H."/>
            <person name="Im W.-T."/>
        </authorList>
    </citation>
    <scope>NUCLEOTIDE SEQUENCE</scope>
    <source>
        <strain evidence="4">I2-34</strain>
    </source>
</reference>
<evidence type="ECO:0000259" key="3">
    <source>
        <dbReference type="PROSITE" id="PS51819"/>
    </source>
</evidence>
<accession>A0ABS9L5P4</accession>
<keyword evidence="2" id="KW-1133">Transmembrane helix</keyword>
<organism evidence="4 5">
    <name type="scientific">Arthrobacter hankyongi</name>
    <dbReference type="NCBI Taxonomy" id="2904801"/>
    <lineage>
        <taxon>Bacteria</taxon>
        <taxon>Bacillati</taxon>
        <taxon>Actinomycetota</taxon>
        <taxon>Actinomycetes</taxon>
        <taxon>Micrococcales</taxon>
        <taxon>Micrococcaceae</taxon>
        <taxon>Arthrobacter</taxon>
    </lineage>
</organism>
<keyword evidence="1" id="KW-0479">Metal-binding</keyword>
<dbReference type="Gene3D" id="3.10.180.10">
    <property type="entry name" value="2,3-Dihydroxybiphenyl 1,2-Dioxygenase, domain 1"/>
    <property type="match status" value="2"/>
</dbReference>
<evidence type="ECO:0000256" key="2">
    <source>
        <dbReference type="SAM" id="Phobius"/>
    </source>
</evidence>
<gene>
    <name evidence="4" type="ORF">LVY72_08695</name>
</gene>
<name>A0ABS9L5P4_9MICC</name>
<dbReference type="PANTHER" id="PTHR43279">
    <property type="entry name" value="CATECHOL-2,3-DIOXYGENASE"/>
    <property type="match status" value="1"/>
</dbReference>
<evidence type="ECO:0000313" key="4">
    <source>
        <dbReference type="EMBL" id="MCG2621994.1"/>
    </source>
</evidence>